<dbReference type="STRING" id="477245.TU94_22410"/>
<organism evidence="3 4">
    <name type="scientific">Streptomyces cyaneogriseus subsp. noncyanogenus</name>
    <dbReference type="NCBI Taxonomy" id="477245"/>
    <lineage>
        <taxon>Bacteria</taxon>
        <taxon>Bacillati</taxon>
        <taxon>Actinomycetota</taxon>
        <taxon>Actinomycetes</taxon>
        <taxon>Kitasatosporales</taxon>
        <taxon>Streptomycetaceae</taxon>
        <taxon>Streptomyces</taxon>
    </lineage>
</organism>
<feature type="domain" description="Methylmalonyl-CoA mutase alpha/beta chain catalytic" evidence="2">
    <location>
        <begin position="2"/>
        <end position="226"/>
    </location>
</feature>
<dbReference type="Proteomes" id="UP000032234">
    <property type="component" value="Chromosome"/>
</dbReference>
<gene>
    <name evidence="3" type="ORF">TU94_22410</name>
</gene>
<proteinExistence type="predicted"/>
<dbReference type="GO" id="GO:0031419">
    <property type="term" value="F:cobalamin binding"/>
    <property type="evidence" value="ECO:0007669"/>
    <property type="project" value="UniProtKB-KW"/>
</dbReference>
<dbReference type="PANTHER" id="PTHR48101:SF1">
    <property type="entry name" value="METHYLMALONYL-COA MUTASE, LARGE SUBUNIT"/>
    <property type="match status" value="1"/>
</dbReference>
<dbReference type="EMBL" id="CP010849">
    <property type="protein sequence ID" value="AJP03821.1"/>
    <property type="molecule type" value="Genomic_DNA"/>
</dbReference>
<dbReference type="AlphaFoldDB" id="A0A0C5GHC0"/>
<dbReference type="GO" id="GO:0004494">
    <property type="term" value="F:methylmalonyl-CoA mutase activity"/>
    <property type="evidence" value="ECO:0007669"/>
    <property type="project" value="UniProtKB-EC"/>
</dbReference>
<comment type="subunit">
    <text evidence="1">Heterodimer of an alpha and a beta chain.</text>
</comment>
<dbReference type="PATRIC" id="fig|477245.3.peg.4735"/>
<dbReference type="KEGG" id="scw:TU94_22410"/>
<name>A0A0C5GHC0_9ACTN</name>
<dbReference type="SUPFAM" id="SSF51703">
    <property type="entry name" value="Cobalamin (vitamin B12)-dependent enzymes"/>
    <property type="match status" value="2"/>
</dbReference>
<sequence>MTGCDTAAAANARLHHLVAAGARVLPLAFDLATRTGLDSDAPAAWGLVGHRGVPVDSVDDMRVLLGGLPLDRAFAALAADTCAAPLLVLHQLVAEEHGAPVHRLSGSVGNDVLKDLLLHGPGPFPPRAALRLAGDVAAYCLAELPRWRFLSVAGHHLARAGADPAREIAFTVAAGTEYLRAARAAGLDPRAVAARVTLSLAPAVTRRATRAKLRALRRLWARAAREGLALPPGPAPLLRVAAPLPGGGPAPGRRVPDGGRPQRAAALEAEADAVLEEVAALGGMLAVVEAGRGPGLFGTRGAARSGAHPRLARPWSSSRGVRADQTERLAKLRAWRVQPAVEDSLRRLHGAARGDGNVLHPMREALAARATVGEVCAALREAWTG</sequence>
<dbReference type="HOGENOM" id="CLU_009523_5_1_11"/>
<evidence type="ECO:0000313" key="4">
    <source>
        <dbReference type="Proteomes" id="UP000032234"/>
    </source>
</evidence>
<keyword evidence="4" id="KW-1185">Reference proteome</keyword>
<dbReference type="Gene3D" id="3.20.20.240">
    <property type="entry name" value="Methylmalonyl-CoA mutase"/>
    <property type="match status" value="2"/>
</dbReference>
<evidence type="ECO:0000313" key="3">
    <source>
        <dbReference type="EMBL" id="AJP03821.1"/>
    </source>
</evidence>
<dbReference type="InterPro" id="IPR016176">
    <property type="entry name" value="Cbl-dep_enz_cat"/>
</dbReference>
<dbReference type="InterPro" id="IPR006099">
    <property type="entry name" value="MeMalonylCoA_mutase_a/b_cat"/>
</dbReference>
<evidence type="ECO:0000259" key="2">
    <source>
        <dbReference type="Pfam" id="PF01642"/>
    </source>
</evidence>
<dbReference type="PANTHER" id="PTHR48101">
    <property type="entry name" value="METHYLMALONYL-COA MUTASE, MITOCHONDRIAL-RELATED"/>
    <property type="match status" value="1"/>
</dbReference>
<reference evidence="3 4" key="1">
    <citation type="submission" date="2015-02" db="EMBL/GenBank/DDBJ databases">
        <title>Genome sequence of thermotolerant Streptomyces cyaneogriseus subsp. Noncyanogenus NMWT1, the producer of nematocidal antibiotics nemadectin.</title>
        <authorList>
            <person name="Wang H."/>
            <person name="Li C."/>
            <person name="Xiang W."/>
            <person name="Wang X."/>
        </authorList>
    </citation>
    <scope>NUCLEOTIDE SEQUENCE [LARGE SCALE GENOMIC DNA]</scope>
    <source>
        <strain evidence="3 4">NMWT 1</strain>
    </source>
</reference>
<protein>
    <recommendedName>
        <fullName evidence="2">Methylmalonyl-CoA mutase alpha/beta chain catalytic domain-containing protein</fullName>
    </recommendedName>
</protein>
<evidence type="ECO:0000256" key="1">
    <source>
        <dbReference type="ARBA" id="ARBA00011870"/>
    </source>
</evidence>
<dbReference type="Pfam" id="PF01642">
    <property type="entry name" value="MM_CoA_mutase"/>
    <property type="match status" value="2"/>
</dbReference>
<accession>A0A0C5GHC0</accession>
<feature type="domain" description="Methylmalonyl-CoA mutase alpha/beta chain catalytic" evidence="2">
    <location>
        <begin position="320"/>
        <end position="383"/>
    </location>
</feature>